<dbReference type="Pfam" id="PF04060">
    <property type="entry name" value="FeS"/>
    <property type="match status" value="1"/>
</dbReference>
<evidence type="ECO:0000313" key="7">
    <source>
        <dbReference type="Proteomes" id="UP000001901"/>
    </source>
</evidence>
<dbReference type="PaxDb" id="572546-Arcpr_0198"/>
<accession>D2RG44</accession>
<evidence type="ECO:0000259" key="5">
    <source>
        <dbReference type="PROSITE" id="PS51656"/>
    </source>
</evidence>
<protein>
    <submittedName>
        <fullName evidence="6">Fe-S cluster domain protein</fullName>
    </submittedName>
</protein>
<sequence length="125" mass="13651">MNGWGRCRRRGWGRGRGWCGGGKGRRAGWGRRWGMSFGMGISSGLSQIISKPISAIRSLLAREPPEVIEKAQNIYALLPKRDCGACGYDNCYQCALAIAKGEAPPDACRVVGRKIKDVVEEILRG</sequence>
<keyword evidence="2" id="KW-0479">Metal-binding</keyword>
<evidence type="ECO:0000256" key="3">
    <source>
        <dbReference type="ARBA" id="ARBA00023004"/>
    </source>
</evidence>
<evidence type="ECO:0000256" key="2">
    <source>
        <dbReference type="ARBA" id="ARBA00022723"/>
    </source>
</evidence>
<organism evidence="6 7">
    <name type="scientific">Archaeoglobus profundus (strain DSM 5631 / JCM 9629 / NBRC 100127 / Av18)</name>
    <dbReference type="NCBI Taxonomy" id="572546"/>
    <lineage>
        <taxon>Archaea</taxon>
        <taxon>Methanobacteriati</taxon>
        <taxon>Methanobacteriota</taxon>
        <taxon>Archaeoglobi</taxon>
        <taxon>Archaeoglobales</taxon>
        <taxon>Archaeoglobaceae</taxon>
        <taxon>Archaeoglobus</taxon>
    </lineage>
</organism>
<dbReference type="GO" id="GO:0051539">
    <property type="term" value="F:4 iron, 4 sulfur cluster binding"/>
    <property type="evidence" value="ECO:0007669"/>
    <property type="project" value="UniProtKB-KW"/>
</dbReference>
<gene>
    <name evidence="6" type="ordered locus">Arcpr_0198</name>
</gene>
<keyword evidence="1" id="KW-0004">4Fe-4S</keyword>
<keyword evidence="7" id="KW-1185">Reference proteome</keyword>
<evidence type="ECO:0000256" key="1">
    <source>
        <dbReference type="ARBA" id="ARBA00022485"/>
    </source>
</evidence>
<dbReference type="STRING" id="572546.Arcpr_0198"/>
<dbReference type="EMBL" id="CP001857">
    <property type="protein sequence ID" value="ADB57269.1"/>
    <property type="molecule type" value="Genomic_DNA"/>
</dbReference>
<reference evidence="6 7" key="1">
    <citation type="journal article" date="2010" name="Stand. Genomic Sci.">
        <title>Complete genome sequence of Archaeoglobus profundus type strain (AV18).</title>
        <authorList>
            <person name="von Jan M."/>
            <person name="Lapidus A."/>
            <person name="Del Rio T.G."/>
            <person name="Copeland A."/>
            <person name="Tice H."/>
            <person name="Cheng J.F."/>
            <person name="Lucas S."/>
            <person name="Chen F."/>
            <person name="Nolan M."/>
            <person name="Goodwin L."/>
            <person name="Han C."/>
            <person name="Pitluck S."/>
            <person name="Liolios K."/>
            <person name="Ivanova N."/>
            <person name="Mavromatis K."/>
            <person name="Ovchinnikova G."/>
            <person name="Chertkov O."/>
            <person name="Pati A."/>
            <person name="Chen A."/>
            <person name="Palaniappan K."/>
            <person name="Land M."/>
            <person name="Hauser L."/>
            <person name="Chang Y.J."/>
            <person name="Jeffries C.D."/>
            <person name="Saunders E."/>
            <person name="Brettin T."/>
            <person name="Detter J.C."/>
            <person name="Chain P."/>
            <person name="Eichinger K."/>
            <person name="Huber H."/>
            <person name="Spring S."/>
            <person name="Rohde M."/>
            <person name="Goker M."/>
            <person name="Wirth R."/>
            <person name="Woyke T."/>
            <person name="Bristow J."/>
            <person name="Eisen J.A."/>
            <person name="Markowitz V."/>
            <person name="Hugenholtz P."/>
            <person name="Kyrpides N.C."/>
            <person name="Klenk H.P."/>
        </authorList>
    </citation>
    <scope>NUCLEOTIDE SEQUENCE [LARGE SCALE GENOMIC DNA]</scope>
    <source>
        <strain evidence="7">DSM 5631 / JCM 9629 / NBRC 100127 / Av18</strain>
    </source>
</reference>
<dbReference type="KEGG" id="apo:Arcpr_0198"/>
<keyword evidence="3" id="KW-0408">Iron</keyword>
<dbReference type="PROSITE" id="PS51656">
    <property type="entry name" value="4FE4S"/>
    <property type="match status" value="1"/>
</dbReference>
<dbReference type="Proteomes" id="UP000001901">
    <property type="component" value="Chromosome"/>
</dbReference>
<evidence type="ECO:0000313" key="6">
    <source>
        <dbReference type="EMBL" id="ADB57269.1"/>
    </source>
</evidence>
<dbReference type="HOGENOM" id="CLU_1987495_0_0_2"/>
<dbReference type="GeneID" id="8738848"/>
<dbReference type="eggNOG" id="arCOG01979">
    <property type="taxonomic scope" value="Archaea"/>
</dbReference>
<dbReference type="GO" id="GO:0046872">
    <property type="term" value="F:metal ion binding"/>
    <property type="evidence" value="ECO:0007669"/>
    <property type="project" value="UniProtKB-KW"/>
</dbReference>
<dbReference type="Gene3D" id="1.10.15.40">
    <property type="entry name" value="Electron transport complex subunit B, putative Fe-S cluster"/>
    <property type="match status" value="1"/>
</dbReference>
<keyword evidence="4" id="KW-0411">Iron-sulfur</keyword>
<name>D2RG44_ARCPA</name>
<evidence type="ECO:0000256" key="4">
    <source>
        <dbReference type="ARBA" id="ARBA00023014"/>
    </source>
</evidence>
<feature type="domain" description="4Fe-4S" evidence="5">
    <location>
        <begin position="63"/>
        <end position="125"/>
    </location>
</feature>
<dbReference type="RefSeq" id="WP_012939605.1">
    <property type="nucleotide sequence ID" value="NC_013741.1"/>
</dbReference>
<dbReference type="AlphaFoldDB" id="D2RG44"/>
<dbReference type="InterPro" id="IPR007202">
    <property type="entry name" value="4Fe-4S_dom"/>
</dbReference>
<proteinExistence type="predicted"/>